<dbReference type="Gene3D" id="1.20.140.150">
    <property type="match status" value="1"/>
</dbReference>
<feature type="transmembrane region" description="Helical" evidence="1">
    <location>
        <begin position="129"/>
        <end position="150"/>
    </location>
</feature>
<dbReference type="AlphaFoldDB" id="A0A819G3M8"/>
<evidence type="ECO:0000313" key="2">
    <source>
        <dbReference type="EMBL" id="CAF3879253.1"/>
    </source>
</evidence>
<name>A0A819G3M8_9BILA</name>
<protein>
    <submittedName>
        <fullName evidence="2">Uncharacterized protein</fullName>
    </submittedName>
</protein>
<keyword evidence="1" id="KW-1133">Transmembrane helix</keyword>
<organism evidence="2 3">
    <name type="scientific">Rotaria sordida</name>
    <dbReference type="NCBI Taxonomy" id="392033"/>
    <lineage>
        <taxon>Eukaryota</taxon>
        <taxon>Metazoa</taxon>
        <taxon>Spiralia</taxon>
        <taxon>Gnathifera</taxon>
        <taxon>Rotifera</taxon>
        <taxon>Eurotatoria</taxon>
        <taxon>Bdelloidea</taxon>
        <taxon>Philodinida</taxon>
        <taxon>Philodinidae</taxon>
        <taxon>Rotaria</taxon>
    </lineage>
</organism>
<dbReference type="Proteomes" id="UP000663823">
    <property type="component" value="Unassembled WGS sequence"/>
</dbReference>
<keyword evidence="1" id="KW-0472">Membrane</keyword>
<feature type="transmembrane region" description="Helical" evidence="1">
    <location>
        <begin position="12"/>
        <end position="33"/>
    </location>
</feature>
<gene>
    <name evidence="2" type="ORF">OTI717_LOCUS22662</name>
</gene>
<reference evidence="2" key="1">
    <citation type="submission" date="2021-02" db="EMBL/GenBank/DDBJ databases">
        <authorList>
            <person name="Nowell W R."/>
        </authorList>
    </citation>
    <scope>NUCLEOTIDE SEQUENCE</scope>
</reference>
<accession>A0A819G3M8</accession>
<sequence length="311" mass="34548">MAKKVKTRRKLVLLFSAIIGLIAVILAIVGIVTRNWISVQGNTNELQNNFGQLLDANGTFVVTAAAVLTTLGIPEPLTKLIVIGLANATLTQVEGQLSNNLQSTTYSLFDKKVSVARTEVPELKLSQGLVIAGLVCLFSGTLLATLILCIPVNLRYIGLIAIVSLFFLALGSILILLGYLLFTRAITEDFGHELGIKVTLGNQARKYRSCEEYQRSLQLYLHAYHLGIKTQIDLPECISDLEEYAITMGDMIHHNRAKKIQFDLFLKVLQATENECIRNRNLTSALDVKQKNQKFLWSSNQVDDIEILEFV</sequence>
<keyword evidence="1" id="KW-0812">Transmembrane</keyword>
<comment type="caution">
    <text evidence="2">The sequence shown here is derived from an EMBL/GenBank/DDBJ whole genome shotgun (WGS) entry which is preliminary data.</text>
</comment>
<dbReference type="EMBL" id="CAJOAX010003904">
    <property type="protein sequence ID" value="CAF3879253.1"/>
    <property type="molecule type" value="Genomic_DNA"/>
</dbReference>
<proteinExistence type="predicted"/>
<evidence type="ECO:0000256" key="1">
    <source>
        <dbReference type="SAM" id="Phobius"/>
    </source>
</evidence>
<evidence type="ECO:0000313" key="3">
    <source>
        <dbReference type="Proteomes" id="UP000663823"/>
    </source>
</evidence>
<feature type="transmembrane region" description="Helical" evidence="1">
    <location>
        <begin position="156"/>
        <end position="182"/>
    </location>
</feature>